<name>A0A2K3QDL9_9HYPO</name>
<dbReference type="Proteomes" id="UP000236621">
    <property type="component" value="Unassembled WGS sequence"/>
</dbReference>
<protein>
    <submittedName>
        <fullName evidence="2">Uncharacterized protein</fullName>
    </submittedName>
</protein>
<feature type="region of interest" description="Disordered" evidence="1">
    <location>
        <begin position="1"/>
        <end position="51"/>
    </location>
</feature>
<organism evidence="2 3">
    <name type="scientific">Tolypocladium capitatum</name>
    <dbReference type="NCBI Taxonomy" id="45235"/>
    <lineage>
        <taxon>Eukaryota</taxon>
        <taxon>Fungi</taxon>
        <taxon>Dikarya</taxon>
        <taxon>Ascomycota</taxon>
        <taxon>Pezizomycotina</taxon>
        <taxon>Sordariomycetes</taxon>
        <taxon>Hypocreomycetidae</taxon>
        <taxon>Hypocreales</taxon>
        <taxon>Ophiocordycipitaceae</taxon>
        <taxon>Tolypocladium</taxon>
    </lineage>
</organism>
<feature type="compositionally biased region" description="Polar residues" evidence="1">
    <location>
        <begin position="86"/>
        <end position="97"/>
    </location>
</feature>
<sequence length="369" mass="40631">ARWRRRRAEPPRPPIGRLRRWPPLWGSPAARLQARPSQPQPTKTRRPLCPLPTQSATPLHCSCLLHGHSSLLLPPRRNRTPKATPPSCSISSASLFSPNPRPTAAPSTASLLAACADRPPRINTARTPPHARTPPLACVQQPARPLRRPQLPGPLAATQPTLDPSTRRSCWATHDGLILPLQCTNGACRLGLAQPPPRRSQSPRSSPLRLPERPSPVPRRPQHEGSQRVRRPVRLSHQVRGWPVIRARRRPRVLPQPVDGYRPGFHLQRLGALIAGEQLPRILAHATTPDGCARILAQLVVSRIHPAQLPEPTLGLEAPPTLGQPWTQCHPHHQPCHRHLHVQSAAFGVASNASGAWSPMVKRHHGPMP</sequence>
<proteinExistence type="predicted"/>
<evidence type="ECO:0000256" key="1">
    <source>
        <dbReference type="SAM" id="MobiDB-lite"/>
    </source>
</evidence>
<comment type="caution">
    <text evidence="2">The sequence shown here is derived from an EMBL/GenBank/DDBJ whole genome shotgun (WGS) entry which is preliminary data.</text>
</comment>
<keyword evidence="3" id="KW-1185">Reference proteome</keyword>
<feature type="region of interest" description="Disordered" evidence="1">
    <location>
        <begin position="192"/>
        <end position="233"/>
    </location>
</feature>
<evidence type="ECO:0000313" key="2">
    <source>
        <dbReference type="EMBL" id="PNY25617.1"/>
    </source>
</evidence>
<feature type="compositionally biased region" description="Low complexity" evidence="1">
    <location>
        <begin position="124"/>
        <end position="157"/>
    </location>
</feature>
<evidence type="ECO:0000313" key="3">
    <source>
        <dbReference type="Proteomes" id="UP000236621"/>
    </source>
</evidence>
<gene>
    <name evidence="2" type="ORF">TCAP_04442</name>
</gene>
<dbReference type="AlphaFoldDB" id="A0A2K3QDL9"/>
<accession>A0A2K3QDL9</accession>
<feature type="region of interest" description="Disordered" evidence="1">
    <location>
        <begin position="72"/>
        <end position="106"/>
    </location>
</feature>
<feature type="non-terminal residue" evidence="2">
    <location>
        <position position="1"/>
    </location>
</feature>
<reference evidence="2 3" key="1">
    <citation type="submission" date="2017-08" db="EMBL/GenBank/DDBJ databases">
        <title>Harnessing the power of phylogenomics to disentangle the directionality and signatures of interkingdom host jumping in the parasitic fungal genus Tolypocladium.</title>
        <authorList>
            <person name="Quandt C.A."/>
            <person name="Patterson W."/>
            <person name="Spatafora J.W."/>
        </authorList>
    </citation>
    <scope>NUCLEOTIDE SEQUENCE [LARGE SCALE GENOMIC DNA]</scope>
    <source>
        <strain evidence="2 3">CBS 113982</strain>
    </source>
</reference>
<dbReference type="EMBL" id="NRSZ01000701">
    <property type="protein sequence ID" value="PNY25617.1"/>
    <property type="molecule type" value="Genomic_DNA"/>
</dbReference>
<feature type="region of interest" description="Disordered" evidence="1">
    <location>
        <begin position="120"/>
        <end position="167"/>
    </location>
</feature>
<feature type="compositionally biased region" description="Polar residues" evidence="1">
    <location>
        <begin position="158"/>
        <end position="167"/>
    </location>
</feature>
<feature type="compositionally biased region" description="Low complexity" evidence="1">
    <location>
        <begin position="199"/>
        <end position="209"/>
    </location>
</feature>